<proteinExistence type="inferred from homology"/>
<dbReference type="NCBIfam" id="TIGR01179">
    <property type="entry name" value="galE"/>
    <property type="match status" value="1"/>
</dbReference>
<dbReference type="eggNOG" id="COG1087">
    <property type="taxonomic scope" value="Bacteria"/>
</dbReference>
<dbReference type="UniPathway" id="UPA00214"/>
<dbReference type="PANTHER" id="PTHR43725">
    <property type="entry name" value="UDP-GLUCOSE 4-EPIMERASE"/>
    <property type="match status" value="1"/>
</dbReference>
<organism evidence="12 13">
    <name type="scientific">Thioclava dalianensis</name>
    <dbReference type="NCBI Taxonomy" id="1185766"/>
    <lineage>
        <taxon>Bacteria</taxon>
        <taxon>Pseudomonadati</taxon>
        <taxon>Pseudomonadota</taxon>
        <taxon>Alphaproteobacteria</taxon>
        <taxon>Rhodobacterales</taxon>
        <taxon>Paracoccaceae</taxon>
        <taxon>Thioclava</taxon>
    </lineage>
</organism>
<evidence type="ECO:0000256" key="3">
    <source>
        <dbReference type="ARBA" id="ARBA00004947"/>
    </source>
</evidence>
<comment type="subunit">
    <text evidence="10">Homodimer.</text>
</comment>
<name>A0A074U618_9RHOB</name>
<dbReference type="OrthoDB" id="9801785at2"/>
<comment type="catalytic activity">
    <reaction evidence="1 10">
        <text>UDP-alpha-D-glucose = UDP-alpha-D-galactose</text>
        <dbReference type="Rhea" id="RHEA:22168"/>
        <dbReference type="ChEBI" id="CHEBI:58885"/>
        <dbReference type="ChEBI" id="CHEBI:66914"/>
        <dbReference type="EC" id="5.1.3.2"/>
    </reaction>
</comment>
<dbReference type="Gene3D" id="3.40.50.720">
    <property type="entry name" value="NAD(P)-binding Rossmann-like Domain"/>
    <property type="match status" value="1"/>
</dbReference>
<evidence type="ECO:0000313" key="12">
    <source>
        <dbReference type="EMBL" id="KEP70097.1"/>
    </source>
</evidence>
<feature type="domain" description="NAD-dependent epimerase/dehydratase" evidence="11">
    <location>
        <begin position="8"/>
        <end position="256"/>
    </location>
</feature>
<accession>A0A074U618</accession>
<dbReference type="GO" id="GO:0033499">
    <property type="term" value="P:galactose catabolic process via UDP-galactose, Leloir pathway"/>
    <property type="evidence" value="ECO:0007669"/>
    <property type="project" value="TreeGrafter"/>
</dbReference>
<dbReference type="AlphaFoldDB" id="A0A074U618"/>
<dbReference type="InterPro" id="IPR005886">
    <property type="entry name" value="UDP_G4E"/>
</dbReference>
<dbReference type="InterPro" id="IPR036291">
    <property type="entry name" value="NAD(P)-bd_dom_sf"/>
</dbReference>
<sequence>MSAQAIRVLVTGGAGFIGSHCCKALARAGYEPVTYDNLSRGHRAAVRWGPLIEGDMRDAALLETTLREQRISAVIHFAALAYVGESMADPMAYFDVNLGGMHALLGAMQRARVTRIVFSSSCATYGTPKRLPILETDEQDPINPYGRTKLICEWMLRDCAAAHGIHYAALRYFNAAGADPEGELRERHEPETHLIPLALMAASGRAGPLQIFGTDYPTPDGTCIRDYIHVSDLARAHLCALDHLLAEGCNLALNLGTGRGASIREVLDAIERVTGQQVPHLLAPRRAGDPAELVADPTRAAQQIGFRARYRDLDEIIAHAAPSFGLDVARLPEAVSC</sequence>
<protein>
    <recommendedName>
        <fullName evidence="6 10">UDP-glucose 4-epimerase</fullName>
        <ecNumber evidence="5 10">5.1.3.2</ecNumber>
    </recommendedName>
</protein>
<dbReference type="Pfam" id="PF01370">
    <property type="entry name" value="Epimerase"/>
    <property type="match status" value="1"/>
</dbReference>
<evidence type="ECO:0000256" key="4">
    <source>
        <dbReference type="ARBA" id="ARBA00007637"/>
    </source>
</evidence>
<dbReference type="PANTHER" id="PTHR43725:SF53">
    <property type="entry name" value="UDP-ARABINOSE 4-EPIMERASE 1"/>
    <property type="match status" value="1"/>
</dbReference>
<keyword evidence="13" id="KW-1185">Reference proteome</keyword>
<comment type="similarity">
    <text evidence="4 10">Belongs to the NAD(P)-dependent epimerase/dehydratase family.</text>
</comment>
<comment type="caution">
    <text evidence="12">The sequence shown here is derived from an EMBL/GenBank/DDBJ whole genome shotgun (WGS) entry which is preliminary data.</text>
</comment>
<evidence type="ECO:0000256" key="7">
    <source>
        <dbReference type="ARBA" id="ARBA00023027"/>
    </source>
</evidence>
<evidence type="ECO:0000256" key="1">
    <source>
        <dbReference type="ARBA" id="ARBA00000083"/>
    </source>
</evidence>
<gene>
    <name evidence="12" type="ORF">DL1_20190</name>
</gene>
<keyword evidence="7 10" id="KW-0520">NAD</keyword>
<dbReference type="InterPro" id="IPR001509">
    <property type="entry name" value="Epimerase_deHydtase"/>
</dbReference>
<comment type="pathway">
    <text evidence="3 10">Carbohydrate metabolism; galactose metabolism.</text>
</comment>
<evidence type="ECO:0000256" key="6">
    <source>
        <dbReference type="ARBA" id="ARBA00018569"/>
    </source>
</evidence>
<dbReference type="RefSeq" id="WP_038065107.1">
    <property type="nucleotide sequence ID" value="NZ_FOVB01000006.1"/>
</dbReference>
<evidence type="ECO:0000256" key="2">
    <source>
        <dbReference type="ARBA" id="ARBA00001911"/>
    </source>
</evidence>
<evidence type="ECO:0000256" key="8">
    <source>
        <dbReference type="ARBA" id="ARBA00023235"/>
    </source>
</evidence>
<dbReference type="STRING" id="1185766.SAMN05216224_106134"/>
<evidence type="ECO:0000313" key="13">
    <source>
        <dbReference type="Proteomes" id="UP000027725"/>
    </source>
</evidence>
<comment type="cofactor">
    <cofactor evidence="2 10">
        <name>NAD(+)</name>
        <dbReference type="ChEBI" id="CHEBI:57540"/>
    </cofactor>
</comment>
<evidence type="ECO:0000256" key="5">
    <source>
        <dbReference type="ARBA" id="ARBA00013189"/>
    </source>
</evidence>
<reference evidence="12 13" key="1">
    <citation type="submission" date="2014-03" db="EMBL/GenBank/DDBJ databases">
        <title>The draft genome sequence of Thioclava dalianensis DLFJ1-1.</title>
        <authorList>
            <person name="Lai Q."/>
            <person name="Shao Z."/>
        </authorList>
    </citation>
    <scope>NUCLEOTIDE SEQUENCE [LARGE SCALE GENOMIC DNA]</scope>
    <source>
        <strain evidence="12 13">DLFJ1-1</strain>
    </source>
</reference>
<dbReference type="GO" id="GO:0003978">
    <property type="term" value="F:UDP-glucose 4-epimerase activity"/>
    <property type="evidence" value="ECO:0007669"/>
    <property type="project" value="UniProtKB-UniRule"/>
</dbReference>
<dbReference type="EC" id="5.1.3.2" evidence="5 10"/>
<dbReference type="Proteomes" id="UP000027725">
    <property type="component" value="Unassembled WGS sequence"/>
</dbReference>
<dbReference type="SUPFAM" id="SSF51735">
    <property type="entry name" value="NAD(P)-binding Rossmann-fold domains"/>
    <property type="match status" value="1"/>
</dbReference>
<dbReference type="CDD" id="cd05247">
    <property type="entry name" value="UDP_G4E_1_SDR_e"/>
    <property type="match status" value="1"/>
</dbReference>
<keyword evidence="9 10" id="KW-0119">Carbohydrate metabolism</keyword>
<evidence type="ECO:0000256" key="10">
    <source>
        <dbReference type="RuleBase" id="RU366046"/>
    </source>
</evidence>
<dbReference type="EMBL" id="JHEH01000008">
    <property type="protein sequence ID" value="KEP70097.1"/>
    <property type="molecule type" value="Genomic_DNA"/>
</dbReference>
<evidence type="ECO:0000256" key="9">
    <source>
        <dbReference type="ARBA" id="ARBA00023277"/>
    </source>
</evidence>
<keyword evidence="8 10" id="KW-0413">Isomerase</keyword>
<dbReference type="Gene3D" id="3.90.25.10">
    <property type="entry name" value="UDP-galactose 4-epimerase, domain 1"/>
    <property type="match status" value="1"/>
</dbReference>
<evidence type="ECO:0000259" key="11">
    <source>
        <dbReference type="Pfam" id="PF01370"/>
    </source>
</evidence>